<accession>A0AAE0C4P7</accession>
<evidence type="ECO:0000313" key="4">
    <source>
        <dbReference type="Proteomes" id="UP001190700"/>
    </source>
</evidence>
<dbReference type="Pfam" id="PF12237">
    <property type="entry name" value="PCIF1_WW"/>
    <property type="match status" value="1"/>
</dbReference>
<feature type="compositionally biased region" description="Polar residues" evidence="1">
    <location>
        <begin position="681"/>
        <end position="704"/>
    </location>
</feature>
<keyword evidence="4" id="KW-1185">Reference proteome</keyword>
<dbReference type="Proteomes" id="UP001190700">
    <property type="component" value="Unassembled WGS sequence"/>
</dbReference>
<organism evidence="3 4">
    <name type="scientific">Cymbomonas tetramitiformis</name>
    <dbReference type="NCBI Taxonomy" id="36881"/>
    <lineage>
        <taxon>Eukaryota</taxon>
        <taxon>Viridiplantae</taxon>
        <taxon>Chlorophyta</taxon>
        <taxon>Pyramimonadophyceae</taxon>
        <taxon>Pyramimonadales</taxon>
        <taxon>Pyramimonadaceae</taxon>
        <taxon>Cymbomonas</taxon>
    </lineage>
</organism>
<comment type="caution">
    <text evidence="3">The sequence shown here is derived from an EMBL/GenBank/DDBJ whole genome shotgun (WGS) entry which is preliminary data.</text>
</comment>
<evidence type="ECO:0000256" key="1">
    <source>
        <dbReference type="SAM" id="MobiDB-lite"/>
    </source>
</evidence>
<evidence type="ECO:0000313" key="3">
    <source>
        <dbReference type="EMBL" id="KAK3247699.1"/>
    </source>
</evidence>
<dbReference type="InterPro" id="IPR022035">
    <property type="entry name" value="PCIF1_WW"/>
</dbReference>
<protein>
    <recommendedName>
        <fullName evidence="2">PCIF1 WW domain-containing protein</fullName>
    </recommendedName>
</protein>
<sequence>MLASEEEHSLYSQLTGGELTNLHTSDHMMICATQMNLKSWGTHHPTKQWQERSKEERLKLPLSEDETSTLKRLLDAAYTWAQDEEIREAISTIMEDTMEQHKRKAIDHAGEVVVRILRNAKDVAMEDANLPKKTAPPKQEHGLHLPKTIRKARDGHLKERNRCGLHLGIYTHSEMQQVENKLGAALKRIYGLPVNGTPNELTTESKEEYGLGLQPLQAVYAQEIYSGLAEAIQSEEDKGVQMGYGKRERNLQTRIRMSQVSRSTAGLLEQHFQCRGQSEERGKLRMGLQTQTNTLRKLNALNEYGIHVQGTGNHMPTLAKETLPIMRQLADATRVYTNAEMEGTTRRTKYQRKIDDELRDPEEQPMTKGTEKMGTVKVVKETRERQATKGINFTKLLTLFRTYPDLKHLTTADGRKALPLTALRETGGRAHDHNTTQKIQQGMLHLYPYICEEQPNDVKNPGDHGDYHERNRTLEQKYIQRHKIGELEKYTKDTKGMAEIEDWPAQIKKQQAKRRRLELEHRVQVGSFEEEVAQLLIRYSSKAELKQRRRNLQNHWTLPPEMMEAVHSAMGAKTEVFASPLNVHRDTTSYYSQYPRDAVFGAMGSAWEAKWEDLGAYQFNPEYTAEDLHRALKKAIEATKKDKPVLGVGVYPTYAKTPYRKLLNKHMGYRVHELLEVKGDNSPSYRQTTGYKGTTNSPSNAIGT</sequence>
<dbReference type="EMBL" id="LGRX02028734">
    <property type="protein sequence ID" value="KAK3247699.1"/>
    <property type="molecule type" value="Genomic_DNA"/>
</dbReference>
<evidence type="ECO:0000259" key="2">
    <source>
        <dbReference type="Pfam" id="PF12237"/>
    </source>
</evidence>
<proteinExistence type="predicted"/>
<dbReference type="AlphaFoldDB" id="A0AAE0C4P7"/>
<gene>
    <name evidence="3" type="ORF">CYMTET_42808</name>
</gene>
<name>A0AAE0C4P7_9CHLO</name>
<reference evidence="3 4" key="1">
    <citation type="journal article" date="2015" name="Genome Biol. Evol.">
        <title>Comparative Genomics of a Bacterivorous Green Alga Reveals Evolutionary Causalities and Consequences of Phago-Mixotrophic Mode of Nutrition.</title>
        <authorList>
            <person name="Burns J.A."/>
            <person name="Paasch A."/>
            <person name="Narechania A."/>
            <person name="Kim E."/>
        </authorList>
    </citation>
    <scope>NUCLEOTIDE SEQUENCE [LARGE SCALE GENOMIC DNA]</scope>
    <source>
        <strain evidence="3 4">PLY_AMNH</strain>
    </source>
</reference>
<feature type="region of interest" description="Disordered" evidence="1">
    <location>
        <begin position="680"/>
        <end position="704"/>
    </location>
</feature>
<feature type="domain" description="PCIF1 WW" evidence="2">
    <location>
        <begin position="524"/>
        <end position="661"/>
    </location>
</feature>